<sequence length="295" mass="33750">MKQVQSGLEKGLEELKQGQHQGQEEILKGIHNLQKPSTSKASELSSEDVEEYSIKLKEAITKQTDLLPKGPDQSRLKTDDIFTNLTIYHGRKECLQQTAEEDERKTATDDIFARLAINHRTKKRLQQTTPEDHRPRKMATELKQCSDIFVGENEEDDPKSILVSGEPGIGKTLFSQKIVRDWSTNCISIPNIKFTYLITFRQLVMLGNKELTLRELLNRSPLLNERTTIDEKVMAHIAQHSDQLFIIFDGYDEFKEHSKIFMFESGQFTNDVETKMPGAALISKLIQKKILCDSV</sequence>
<feature type="compositionally biased region" description="Basic and acidic residues" evidence="3">
    <location>
        <begin position="10"/>
        <end position="28"/>
    </location>
</feature>
<keyword evidence="1" id="KW-0433">Leucine-rich repeat</keyword>
<dbReference type="OMA" id="RLAINHR"/>
<dbReference type="InterPro" id="IPR007111">
    <property type="entry name" value="NACHT_NTPase"/>
</dbReference>
<dbReference type="SUPFAM" id="SSF52540">
    <property type="entry name" value="P-loop containing nucleoside triphosphate hydrolases"/>
    <property type="match status" value="1"/>
</dbReference>
<evidence type="ECO:0000256" key="3">
    <source>
        <dbReference type="SAM" id="MobiDB-lite"/>
    </source>
</evidence>
<evidence type="ECO:0000259" key="4">
    <source>
        <dbReference type="PROSITE" id="PS50837"/>
    </source>
</evidence>
<dbReference type="Proteomes" id="UP000887567">
    <property type="component" value="Unplaced"/>
</dbReference>
<feature type="compositionally biased region" description="Polar residues" evidence="3">
    <location>
        <begin position="34"/>
        <end position="44"/>
    </location>
</feature>
<dbReference type="GO" id="GO:0045348">
    <property type="term" value="P:positive regulation of MHC class II biosynthetic process"/>
    <property type="evidence" value="ECO:0007669"/>
    <property type="project" value="TreeGrafter"/>
</dbReference>
<dbReference type="GO" id="GO:0045345">
    <property type="term" value="P:positive regulation of MHC class I biosynthetic process"/>
    <property type="evidence" value="ECO:0007669"/>
    <property type="project" value="TreeGrafter"/>
</dbReference>
<evidence type="ECO:0000313" key="5">
    <source>
        <dbReference type="EnsemblMetazoa" id="XP_020894404.2"/>
    </source>
</evidence>
<dbReference type="Pfam" id="PF05729">
    <property type="entry name" value="NACHT"/>
    <property type="match status" value="1"/>
</dbReference>
<dbReference type="InterPro" id="IPR027417">
    <property type="entry name" value="P-loop_NTPase"/>
</dbReference>
<dbReference type="GO" id="GO:0045944">
    <property type="term" value="P:positive regulation of transcription by RNA polymerase II"/>
    <property type="evidence" value="ECO:0007669"/>
    <property type="project" value="TreeGrafter"/>
</dbReference>
<dbReference type="RefSeq" id="XP_020894404.2">
    <property type="nucleotide sequence ID" value="XM_021038745.2"/>
</dbReference>
<proteinExistence type="predicted"/>
<organism evidence="5 6">
    <name type="scientific">Exaiptasia diaphana</name>
    <name type="common">Tropical sea anemone</name>
    <name type="synonym">Aiptasia pulchella</name>
    <dbReference type="NCBI Taxonomy" id="2652724"/>
    <lineage>
        <taxon>Eukaryota</taxon>
        <taxon>Metazoa</taxon>
        <taxon>Cnidaria</taxon>
        <taxon>Anthozoa</taxon>
        <taxon>Hexacorallia</taxon>
        <taxon>Actiniaria</taxon>
        <taxon>Aiptasiidae</taxon>
        <taxon>Exaiptasia</taxon>
    </lineage>
</organism>
<feature type="domain" description="NACHT" evidence="4">
    <location>
        <begin position="159"/>
        <end position="295"/>
    </location>
</feature>
<dbReference type="GeneID" id="110233448"/>
<evidence type="ECO:0000256" key="2">
    <source>
        <dbReference type="ARBA" id="ARBA00022737"/>
    </source>
</evidence>
<evidence type="ECO:0000313" key="6">
    <source>
        <dbReference type="Proteomes" id="UP000887567"/>
    </source>
</evidence>
<dbReference type="PROSITE" id="PS50837">
    <property type="entry name" value="NACHT"/>
    <property type="match status" value="1"/>
</dbReference>
<dbReference type="Gene3D" id="3.40.50.300">
    <property type="entry name" value="P-loop containing nucleotide triphosphate hydrolases"/>
    <property type="match status" value="1"/>
</dbReference>
<accession>A0A913WUQ6</accession>
<dbReference type="PANTHER" id="PTHR47189:SF1">
    <property type="entry name" value="MHC CLASS II TRANSACTIVATOR"/>
    <property type="match status" value="1"/>
</dbReference>
<feature type="region of interest" description="Disordered" evidence="3">
    <location>
        <begin position="1"/>
        <end position="48"/>
    </location>
</feature>
<dbReference type="EnsemblMetazoa" id="XM_021038745.2">
    <property type="protein sequence ID" value="XP_020894404.2"/>
    <property type="gene ID" value="LOC110233448"/>
</dbReference>
<protein>
    <recommendedName>
        <fullName evidence="4">NACHT domain-containing protein</fullName>
    </recommendedName>
</protein>
<dbReference type="OrthoDB" id="120976at2759"/>
<keyword evidence="2" id="KW-0677">Repeat</keyword>
<dbReference type="KEGG" id="epa:110233448"/>
<keyword evidence="6" id="KW-1185">Reference proteome</keyword>
<name>A0A913WUQ6_EXADI</name>
<dbReference type="PANTHER" id="PTHR47189">
    <property type="entry name" value="MHC CLASS II TRANSACTIVATOR"/>
    <property type="match status" value="1"/>
</dbReference>
<dbReference type="AlphaFoldDB" id="A0A913WUQ6"/>
<reference evidence="5" key="1">
    <citation type="submission" date="2022-11" db="UniProtKB">
        <authorList>
            <consortium name="EnsemblMetazoa"/>
        </authorList>
    </citation>
    <scope>IDENTIFICATION</scope>
</reference>
<evidence type="ECO:0000256" key="1">
    <source>
        <dbReference type="ARBA" id="ARBA00022614"/>
    </source>
</evidence>